<dbReference type="Proteomes" id="UP000315439">
    <property type="component" value="Unassembled WGS sequence"/>
</dbReference>
<keyword evidence="7 9" id="KW-0067">ATP-binding</keyword>
<evidence type="ECO:0000256" key="9">
    <source>
        <dbReference type="HAMAP-Rule" id="MF_00365"/>
    </source>
</evidence>
<evidence type="ECO:0000256" key="7">
    <source>
        <dbReference type="ARBA" id="ARBA00022840"/>
    </source>
</evidence>
<sequence length="367" mass="41925">MYLKSFSHQGIRNLASGKFELSPALNIVYGENGAGKSSLLEAICLLTSGRSFRTNKLDLVTNEEATQFIVFGQNEEQGRFGLNYQKKSKTKLIKIDGEKAKALSSLSRIYPTQVICPESYHLIDSGPSERRKYLDWCLFHVKHQYHSEWKQYSANLKQRNALLRRSSKPDLEQLEIWDKLLCDSANKVNQEREALLLQLEQTVLATIAQLNIEFCDSLTMRYYPGHSGDLAEKLRGNYQSDTDSGFTKFGPHKADIRLKVNGYLAKDYLSRGQKKILINALLLAQTNFLKTQTNKDSLFIIDDFSSELDQNNQRELLSMLIAQNNVQIILSCLQLDSLKWLEKGYNNAHMFHVKHGNVTPIKSSETY</sequence>
<keyword evidence="8 9" id="KW-0238">DNA-binding</keyword>
<dbReference type="PROSITE" id="PS00617">
    <property type="entry name" value="RECF_1"/>
    <property type="match status" value="1"/>
</dbReference>
<dbReference type="InterPro" id="IPR027417">
    <property type="entry name" value="P-loop_NTPase"/>
</dbReference>
<name>A0A545UGJ7_9GAMM</name>
<dbReference type="RefSeq" id="WP_142893098.1">
    <property type="nucleotide sequence ID" value="NZ_ML660162.1"/>
</dbReference>
<dbReference type="HAMAP" id="MF_00365">
    <property type="entry name" value="RecF"/>
    <property type="match status" value="1"/>
</dbReference>
<evidence type="ECO:0000313" key="12">
    <source>
        <dbReference type="Proteomes" id="UP000315439"/>
    </source>
</evidence>
<dbReference type="Pfam" id="PF02463">
    <property type="entry name" value="SMC_N"/>
    <property type="match status" value="1"/>
</dbReference>
<accession>A0A545UGJ7</accession>
<dbReference type="InterPro" id="IPR042174">
    <property type="entry name" value="RecF_2"/>
</dbReference>
<dbReference type="Gene3D" id="1.20.1050.90">
    <property type="entry name" value="RecF/RecN/SMC, N-terminal domain"/>
    <property type="match status" value="1"/>
</dbReference>
<dbReference type="GO" id="GO:0003697">
    <property type="term" value="F:single-stranded DNA binding"/>
    <property type="evidence" value="ECO:0007669"/>
    <property type="project" value="UniProtKB-UniRule"/>
</dbReference>
<dbReference type="GO" id="GO:0009432">
    <property type="term" value="P:SOS response"/>
    <property type="evidence" value="ECO:0007669"/>
    <property type="project" value="UniProtKB-UniRule"/>
</dbReference>
<comment type="subcellular location">
    <subcellularLocation>
        <location evidence="1 9">Cytoplasm</location>
    </subcellularLocation>
</comment>
<keyword evidence="6 9" id="KW-0547">Nucleotide-binding</keyword>
<organism evidence="11 12">
    <name type="scientific">Aliikangiella coralliicola</name>
    <dbReference type="NCBI Taxonomy" id="2592383"/>
    <lineage>
        <taxon>Bacteria</taxon>
        <taxon>Pseudomonadati</taxon>
        <taxon>Pseudomonadota</taxon>
        <taxon>Gammaproteobacteria</taxon>
        <taxon>Oceanospirillales</taxon>
        <taxon>Pleioneaceae</taxon>
        <taxon>Aliikangiella</taxon>
    </lineage>
</organism>
<keyword evidence="9" id="KW-0227">DNA damage</keyword>
<keyword evidence="9" id="KW-0742">SOS response</keyword>
<protein>
    <recommendedName>
        <fullName evidence="3 9">DNA replication and repair protein RecF</fullName>
    </recommendedName>
</protein>
<dbReference type="GO" id="GO:0006260">
    <property type="term" value="P:DNA replication"/>
    <property type="evidence" value="ECO:0007669"/>
    <property type="project" value="UniProtKB-UniRule"/>
</dbReference>
<dbReference type="EMBL" id="VIKS01000004">
    <property type="protein sequence ID" value="TQV88590.1"/>
    <property type="molecule type" value="Genomic_DNA"/>
</dbReference>
<comment type="caution">
    <text evidence="11">The sequence shown here is derived from an EMBL/GenBank/DDBJ whole genome shotgun (WGS) entry which is preliminary data.</text>
</comment>
<dbReference type="InterPro" id="IPR018078">
    <property type="entry name" value="DNA-binding_RecF_CS"/>
</dbReference>
<evidence type="ECO:0000256" key="3">
    <source>
        <dbReference type="ARBA" id="ARBA00020170"/>
    </source>
</evidence>
<evidence type="ECO:0000313" key="11">
    <source>
        <dbReference type="EMBL" id="TQV88590.1"/>
    </source>
</evidence>
<dbReference type="PANTHER" id="PTHR32182:SF0">
    <property type="entry name" value="DNA REPLICATION AND REPAIR PROTEIN RECF"/>
    <property type="match status" value="1"/>
</dbReference>
<dbReference type="GO" id="GO:0005737">
    <property type="term" value="C:cytoplasm"/>
    <property type="evidence" value="ECO:0007669"/>
    <property type="project" value="UniProtKB-SubCell"/>
</dbReference>
<dbReference type="InterPro" id="IPR001238">
    <property type="entry name" value="DNA-binding_RecF"/>
</dbReference>
<dbReference type="Gene3D" id="3.40.50.300">
    <property type="entry name" value="P-loop containing nucleotide triphosphate hydrolases"/>
    <property type="match status" value="1"/>
</dbReference>
<evidence type="ECO:0000256" key="1">
    <source>
        <dbReference type="ARBA" id="ARBA00004496"/>
    </source>
</evidence>
<dbReference type="GO" id="GO:0006302">
    <property type="term" value="P:double-strand break repair"/>
    <property type="evidence" value="ECO:0007669"/>
    <property type="project" value="TreeGrafter"/>
</dbReference>
<keyword evidence="12" id="KW-1185">Reference proteome</keyword>
<keyword evidence="9" id="KW-0234">DNA repair</keyword>
<evidence type="ECO:0000259" key="10">
    <source>
        <dbReference type="Pfam" id="PF02463"/>
    </source>
</evidence>
<dbReference type="GO" id="GO:0000731">
    <property type="term" value="P:DNA synthesis involved in DNA repair"/>
    <property type="evidence" value="ECO:0007669"/>
    <property type="project" value="TreeGrafter"/>
</dbReference>
<feature type="binding site" evidence="9">
    <location>
        <begin position="30"/>
        <end position="37"/>
    </location>
    <ligand>
        <name>ATP</name>
        <dbReference type="ChEBI" id="CHEBI:30616"/>
    </ligand>
</feature>
<evidence type="ECO:0000256" key="4">
    <source>
        <dbReference type="ARBA" id="ARBA00022490"/>
    </source>
</evidence>
<dbReference type="OrthoDB" id="9803889at2"/>
<dbReference type="InterPro" id="IPR003395">
    <property type="entry name" value="RecF/RecN/SMC_N"/>
</dbReference>
<comment type="function">
    <text evidence="9">The RecF protein is involved in DNA metabolism; it is required for DNA replication and normal SOS inducibility. RecF binds preferentially to single-stranded, linear DNA. It also seems to bind ATP.</text>
</comment>
<dbReference type="GO" id="GO:0005524">
    <property type="term" value="F:ATP binding"/>
    <property type="evidence" value="ECO:0007669"/>
    <property type="project" value="UniProtKB-UniRule"/>
</dbReference>
<dbReference type="PANTHER" id="PTHR32182">
    <property type="entry name" value="DNA REPLICATION AND REPAIR PROTEIN RECF"/>
    <property type="match status" value="1"/>
</dbReference>
<gene>
    <name evidence="9 11" type="primary">recF</name>
    <name evidence="11" type="ORF">FLL46_08730</name>
</gene>
<evidence type="ECO:0000256" key="5">
    <source>
        <dbReference type="ARBA" id="ARBA00022705"/>
    </source>
</evidence>
<dbReference type="SUPFAM" id="SSF52540">
    <property type="entry name" value="P-loop containing nucleoside triphosphate hydrolases"/>
    <property type="match status" value="1"/>
</dbReference>
<comment type="similarity">
    <text evidence="2 9">Belongs to the RecF family.</text>
</comment>
<keyword evidence="4 9" id="KW-0963">Cytoplasm</keyword>
<keyword evidence="5 9" id="KW-0235">DNA replication</keyword>
<reference evidence="11 12" key="1">
    <citation type="submission" date="2019-07" db="EMBL/GenBank/DDBJ databases">
        <title>Draft genome for Aliikangiella sp. M105.</title>
        <authorList>
            <person name="Wang G."/>
        </authorList>
    </citation>
    <scope>NUCLEOTIDE SEQUENCE [LARGE SCALE GENOMIC DNA]</scope>
    <source>
        <strain evidence="11 12">M105</strain>
    </source>
</reference>
<evidence type="ECO:0000256" key="6">
    <source>
        <dbReference type="ARBA" id="ARBA00022741"/>
    </source>
</evidence>
<feature type="domain" description="RecF/RecN/SMC N-terminal" evidence="10">
    <location>
        <begin position="2"/>
        <end position="341"/>
    </location>
</feature>
<evidence type="ECO:0000256" key="2">
    <source>
        <dbReference type="ARBA" id="ARBA00008016"/>
    </source>
</evidence>
<evidence type="ECO:0000256" key="8">
    <source>
        <dbReference type="ARBA" id="ARBA00023125"/>
    </source>
</evidence>
<proteinExistence type="inferred from homology"/>
<dbReference type="AlphaFoldDB" id="A0A545UGJ7"/>
<dbReference type="NCBIfam" id="TIGR00611">
    <property type="entry name" value="recf"/>
    <property type="match status" value="1"/>
</dbReference>